<dbReference type="STRING" id="240159.A0A4U5VXE1"/>
<feature type="region of interest" description="Disordered" evidence="9">
    <location>
        <begin position="1"/>
        <end position="85"/>
    </location>
</feature>
<dbReference type="FunFam" id="1.10.10.60:FF:000304">
    <property type="entry name" value="Visual system homeobox"/>
    <property type="match status" value="1"/>
</dbReference>
<evidence type="ECO:0000256" key="7">
    <source>
        <dbReference type="PROSITE-ProRule" id="PRU00108"/>
    </source>
</evidence>
<feature type="region of interest" description="Disordered" evidence="9">
    <location>
        <begin position="890"/>
        <end position="913"/>
    </location>
</feature>
<proteinExistence type="predicted"/>
<comment type="subcellular location">
    <subcellularLocation>
        <location evidence="2 7 8">Nucleus</location>
    </subcellularLocation>
</comment>
<dbReference type="Pfam" id="PF12432">
    <property type="entry name" value="INTS1_RP2B-bd"/>
    <property type="match status" value="1"/>
</dbReference>
<keyword evidence="13" id="KW-1185">Reference proteome</keyword>
<feature type="DNA-binding region" description="Homeobox" evidence="7">
    <location>
        <begin position="2082"/>
        <end position="2141"/>
    </location>
</feature>
<evidence type="ECO:0000256" key="1">
    <source>
        <dbReference type="ARBA" id="ARBA00003263"/>
    </source>
</evidence>
<evidence type="ECO:0000256" key="8">
    <source>
        <dbReference type="RuleBase" id="RU000682"/>
    </source>
</evidence>
<dbReference type="PANTHER" id="PTHR21224">
    <property type="entry name" value="INTEGRATOR COMPLEX SUBUNIT 1"/>
    <property type="match status" value="1"/>
</dbReference>
<name>A0A4U5VXE1_COLLU</name>
<keyword evidence="6 7" id="KW-0539">Nucleus</keyword>
<keyword evidence="4 7" id="KW-0238">DNA-binding</keyword>
<dbReference type="Pfam" id="PF00046">
    <property type="entry name" value="Homeodomain"/>
    <property type="match status" value="1"/>
</dbReference>
<dbReference type="InterPro" id="IPR038902">
    <property type="entry name" value="INTS1"/>
</dbReference>
<dbReference type="Proteomes" id="UP000298787">
    <property type="component" value="Chromosome 23"/>
</dbReference>
<feature type="region of interest" description="Disordered" evidence="9">
    <location>
        <begin position="2145"/>
        <end position="2190"/>
    </location>
</feature>
<feature type="compositionally biased region" description="Acidic residues" evidence="9">
    <location>
        <begin position="891"/>
        <end position="900"/>
    </location>
</feature>
<dbReference type="PROSITE" id="PS50803">
    <property type="entry name" value="OAR"/>
    <property type="match status" value="1"/>
</dbReference>
<dbReference type="SUPFAM" id="SSF46689">
    <property type="entry name" value="Homeodomain-like"/>
    <property type="match status" value="1"/>
</dbReference>
<feature type="compositionally biased region" description="Polar residues" evidence="9">
    <location>
        <begin position="2248"/>
        <end position="2264"/>
    </location>
</feature>
<dbReference type="GO" id="GO:0000981">
    <property type="term" value="F:DNA-binding transcription factor activity, RNA polymerase II-specific"/>
    <property type="evidence" value="ECO:0007669"/>
    <property type="project" value="InterPro"/>
</dbReference>
<dbReference type="SUPFAM" id="SSF48371">
    <property type="entry name" value="ARM repeat"/>
    <property type="match status" value="1"/>
</dbReference>
<dbReference type="GO" id="GO:0032039">
    <property type="term" value="C:integrator complex"/>
    <property type="evidence" value="ECO:0007669"/>
    <property type="project" value="InterPro"/>
</dbReference>
<feature type="compositionally biased region" description="Basic and acidic residues" evidence="9">
    <location>
        <begin position="2154"/>
        <end position="2164"/>
    </location>
</feature>
<organism evidence="12 13">
    <name type="scientific">Collichthys lucidus</name>
    <name type="common">Big head croaker</name>
    <name type="synonym">Sciaena lucida</name>
    <dbReference type="NCBI Taxonomy" id="240159"/>
    <lineage>
        <taxon>Eukaryota</taxon>
        <taxon>Metazoa</taxon>
        <taxon>Chordata</taxon>
        <taxon>Craniata</taxon>
        <taxon>Vertebrata</taxon>
        <taxon>Euteleostomi</taxon>
        <taxon>Actinopterygii</taxon>
        <taxon>Neopterygii</taxon>
        <taxon>Teleostei</taxon>
        <taxon>Neoteleostei</taxon>
        <taxon>Acanthomorphata</taxon>
        <taxon>Eupercaria</taxon>
        <taxon>Sciaenidae</taxon>
        <taxon>Collichthys</taxon>
    </lineage>
</organism>
<dbReference type="Pfam" id="PF22927">
    <property type="entry name" value="INT1_R3"/>
    <property type="match status" value="1"/>
</dbReference>
<dbReference type="EMBL" id="CM014100">
    <property type="protein sequence ID" value="TKS92165.1"/>
    <property type="molecule type" value="Genomic_DNA"/>
</dbReference>
<evidence type="ECO:0000313" key="13">
    <source>
        <dbReference type="Proteomes" id="UP000298787"/>
    </source>
</evidence>
<dbReference type="InterPro" id="IPR016024">
    <property type="entry name" value="ARM-type_fold"/>
</dbReference>
<dbReference type="PROSITE" id="PS50071">
    <property type="entry name" value="HOMEOBOX_2"/>
    <property type="match status" value="1"/>
</dbReference>
<evidence type="ECO:0000259" key="10">
    <source>
        <dbReference type="PROSITE" id="PS50071"/>
    </source>
</evidence>
<dbReference type="InterPro" id="IPR003654">
    <property type="entry name" value="OAR_dom"/>
</dbReference>
<dbReference type="InterPro" id="IPR053966">
    <property type="entry name" value="INTS1_INTS2-bd"/>
</dbReference>
<comment type="function">
    <text evidence="1">Sequence-specific transcription factor which is part of a developmental regulatory system that provides cells with specific positional identities on the anterior-posterior axis.</text>
</comment>
<dbReference type="PROSITE" id="PS00027">
    <property type="entry name" value="HOMEOBOX_1"/>
    <property type="match status" value="1"/>
</dbReference>
<dbReference type="PANTHER" id="PTHR21224:SF1">
    <property type="entry name" value="INTEGRATOR COMPLEX SUBUNIT 1"/>
    <property type="match status" value="1"/>
</dbReference>
<dbReference type="InterPro" id="IPR053964">
    <property type="entry name" value="INT1_R3"/>
</dbReference>
<dbReference type="GO" id="GO:0003677">
    <property type="term" value="F:DNA binding"/>
    <property type="evidence" value="ECO:0007669"/>
    <property type="project" value="UniProtKB-UniRule"/>
</dbReference>
<feature type="domain" description="OAR" evidence="11">
    <location>
        <begin position="2230"/>
        <end position="2243"/>
    </location>
</feature>
<dbReference type="InterPro" id="IPR022145">
    <property type="entry name" value="INTS1_RPB2-bd"/>
</dbReference>
<dbReference type="CDD" id="cd00086">
    <property type="entry name" value="homeodomain"/>
    <property type="match status" value="1"/>
</dbReference>
<evidence type="ECO:0000256" key="4">
    <source>
        <dbReference type="ARBA" id="ARBA00023125"/>
    </source>
</evidence>
<dbReference type="Pfam" id="PF03826">
    <property type="entry name" value="OAR"/>
    <property type="match status" value="1"/>
</dbReference>
<dbReference type="InterPro" id="IPR017970">
    <property type="entry name" value="Homeobox_CS"/>
</dbReference>
<evidence type="ECO:0000256" key="9">
    <source>
        <dbReference type="SAM" id="MobiDB-lite"/>
    </source>
</evidence>
<dbReference type="SMART" id="SM00389">
    <property type="entry name" value="HOX"/>
    <property type="match status" value="1"/>
</dbReference>
<dbReference type="Pfam" id="PF22929">
    <property type="entry name" value="INTS1_INTS2-bd"/>
    <property type="match status" value="1"/>
</dbReference>
<keyword evidence="5 7" id="KW-0371">Homeobox</keyword>
<dbReference type="Gene3D" id="1.10.10.60">
    <property type="entry name" value="Homeodomain-like"/>
    <property type="match status" value="1"/>
</dbReference>
<dbReference type="InterPro" id="IPR053965">
    <property type="entry name" value="INTS1_R4"/>
</dbReference>
<dbReference type="InterPro" id="IPR009057">
    <property type="entry name" value="Homeodomain-like_sf"/>
</dbReference>
<dbReference type="GO" id="GO:0034474">
    <property type="term" value="P:U2 snRNA 3'-end processing"/>
    <property type="evidence" value="ECO:0007669"/>
    <property type="project" value="InterPro"/>
</dbReference>
<dbReference type="Pfam" id="PF22928">
    <property type="entry name" value="INTS1_R4"/>
    <property type="match status" value="1"/>
</dbReference>
<accession>A0A4U5VXE1</accession>
<sequence>MNRPKPTTLRRPSAAKPSGHPPPGDFIALGSKSQGGEPKAPAVLLKPASTGLPADRKRETSSALPSSSGLSSLTKRPKLSTTPPLSPAVLLDEIEAAESEGNDDRIEGLLCGAVKQLKLNRAKPDITLYLSLMFLAKIKPNVFATEGIIEALCSLLRRDASINFKAKGNSLVSVLACNLLMAAYEEDENWPEIFVKVYIEDSLGERIWVDSSHCKNFVDNIQTAFGTKMPPKSMLLQADTGRTGGDLSAGSSPHPSTPDEDDSQTELLIAEEKLSPEDDGQVMPRYDELAESVEDYVLDVLRDQLNRRQPMDNVSRNLLRLLTATCGYKEARLMAVQRLEMWLQNPKLTRPAQDLLMSLCMNCNSHGADDMEVISNLIKIRLKPKVLLNHYMLCVRELLNAHRDNLGTTVKLVIFNELSNARNPNNMQVLHTVLQHSPEQAPKFLAMVFQDLLTNKDDYLRASRALLREIIKQTKHEINFQSFCFGLMQERKEASYVDMEFKERFVIQVTDLLTVSMMLGITAQVKEAGIAWDKGEKKNLEVLRSFQNQIASIQRDAVWWLHTVVPTISKVGAKDYVHCLHKVLFTEQPETYYKWDNWPPESDRNFFLRLCSEVPLLEDTLMRILVIGLSRDLPLGPADAMELADHLVKRAAGVQSDDLEVLKVERIQLIDAVLNLCTYHHPENIQLPAGYQPPNLAISTLYWKAWLLLLVVAAFNPQKIGLAAWDGYPTLKMLMEMVMTNNYTFPPCTVADEDTKTEMINRELQISQREKQEILAFESHLAAASTKQTITESNSLLLSQLTSLDPQGPPRRPPPQVQEQVKSLNQSLRLGHLLCRSRNPDFLLNIIQRQASSQSMPWLADLVQSSEGSLDVLPVQCLCEFLLHDAADDSLPVEDDEEGESKEQKAKKRQRQQKQRQLLGRLQDLLLGPKADEQTTCEVLDYFLRRLSSSQVASRVLAMKGLSLVLSEGGLKDGEERDQPMEEDSRDAELLPGYQWLLQDLPKLPLFDSVRGMTSTALQQAIHMETDPQTISAYLIYLSQHAPVEEQASHNDLALDVARLIVERSTIMNSLFSRHSCRPESDAVLSAFLTIFSTYIKRMRKTKEGEDLYSWSESQDQVFLRWTTGETATMHILVVHAMVILLTLGPPKGESDFYALLDIWFPDKKPLPTAFLVDTSEEALLLPDWLKLRMIRSEVSRLVDAALQDLEPQQLLLFVQSFGIPVSSMSKLLQYLDQAVSHDPQTLEQNIMDKHSADTSKVKVTMETPHSSVKMRAASQLPAVGPEDDLTGMLLQIFPLKVDPRWHGPPPSQLSLALQQALAKELMRAKQGQIQQGGLAFRLLQAIAALLTSAHAGPIVMSMHRSHALSCPLMRQLHLYQRLVSQDIGFSSLFLKVIVEMLIWLDNPTVEAGPLKTLLKSFAGQNSHKHRHSDVLQGLMEVRSPYLEELLSLLMTVGTQNGTAGPVATVISLLLQESEERAVTKEADSNNSEVTKSGLSSGLLVDWLEHLDPEVTSVCPDLQQKLLFALNKARGTPAYRPYLLALLTHQSNWSTLLQCISALLSKRRDYKLDPSSALDFLWACSHIPRIWQGRDQKIPQKKTEKFVLRLSPEELISLVDLILSESELNSRDTPHDDRSSLDQVSCSLIQSRLPLLHSYCSGDLENIKKVSEYLINCTKKWEDSAMSKRCQNLLLQIYLHFPEVIQHVTLPEGTFSSGGVAYGSSCKLDVLVHRLVTLLADIGDSKSVESRVSDANLACRKMAVSHPVLLLRHLPMVAGLLHGRIHLNMQEFRQQNHMTFFSNVLAILELLQPLIFHSDHQRALQDCLLSFMKVLQNFQRSRSPLVFINKFLQFTQKYITHDAAAAIPYLQKHSDILQVLCAENPDLVQLKSLLAGLTLPVKSSSAEVTPEERDDVLEVLTEVDDKSRRSPEIIQYFTNDLQRLMASSEELCRNMAFSLALRCIQNNPCLATDFLPTFMYCMGSGNFDVVQTALRNLPEYVLLCQEHADILLHKAFLVGIYGQIDTSSMIAESMKILIPGPFISYESLRNYLQPEPCKEALLLATQAVGMGPLTTEGIDEQRPVKQRRARANYSSWQLEELEKAFETTHYPDIFMREALAVRLDLIEARVQVWFQNRRAKMRRQLKLQGQLAAPYPNRDNDETSEKAGRSLRQQTESSDSEYCERRQEGEENYPWTKAAGAALSVHMQPVTQRSGKWERPEGPEEPSTEELRSCSIAKLRAKAREHEAEIHSTVNMSGGDTQSQTQETYAKHSD</sequence>
<feature type="compositionally biased region" description="Low complexity" evidence="9">
    <location>
        <begin position="61"/>
        <end position="73"/>
    </location>
</feature>
<evidence type="ECO:0000256" key="3">
    <source>
        <dbReference type="ARBA" id="ARBA00022473"/>
    </source>
</evidence>
<evidence type="ECO:0000256" key="6">
    <source>
        <dbReference type="ARBA" id="ARBA00023242"/>
    </source>
</evidence>
<gene>
    <name evidence="12" type="ORF">D9C73_025634</name>
</gene>
<dbReference type="InterPro" id="IPR001356">
    <property type="entry name" value="HD"/>
</dbReference>
<feature type="domain" description="Homeobox" evidence="10">
    <location>
        <begin position="2080"/>
        <end position="2140"/>
    </location>
</feature>
<keyword evidence="3" id="KW-0217">Developmental protein</keyword>
<evidence type="ECO:0000313" key="12">
    <source>
        <dbReference type="EMBL" id="TKS92165.1"/>
    </source>
</evidence>
<evidence type="ECO:0000256" key="5">
    <source>
        <dbReference type="ARBA" id="ARBA00023155"/>
    </source>
</evidence>
<evidence type="ECO:0000259" key="11">
    <source>
        <dbReference type="PROSITE" id="PS50803"/>
    </source>
</evidence>
<protein>
    <submittedName>
        <fullName evidence="12">Integrator complex subunit 1</fullName>
    </submittedName>
</protein>
<reference evidence="12 13" key="1">
    <citation type="submission" date="2019-01" db="EMBL/GenBank/DDBJ databases">
        <title>Genome Assembly of Collichthys lucidus.</title>
        <authorList>
            <person name="Cai M."/>
            <person name="Xiao S."/>
        </authorList>
    </citation>
    <scope>NUCLEOTIDE SEQUENCE [LARGE SCALE GENOMIC DNA]</scope>
    <source>
        <strain evidence="12">JT15FE1705JMU</strain>
        <tissue evidence="12">Muscle</tissue>
    </source>
</reference>
<evidence type="ECO:0000256" key="2">
    <source>
        <dbReference type="ARBA" id="ARBA00004123"/>
    </source>
</evidence>
<feature type="region of interest" description="Disordered" evidence="9">
    <location>
        <begin position="235"/>
        <end position="264"/>
    </location>
</feature>
<feature type="region of interest" description="Disordered" evidence="9">
    <location>
        <begin position="2203"/>
        <end position="2270"/>
    </location>
</feature>